<feature type="transmembrane region" description="Helical" evidence="1">
    <location>
        <begin position="106"/>
        <end position="128"/>
    </location>
</feature>
<protein>
    <recommendedName>
        <fullName evidence="4">VIR protein</fullName>
    </recommendedName>
</protein>
<evidence type="ECO:0000313" key="3">
    <source>
        <dbReference type="Proteomes" id="UP000053562"/>
    </source>
</evidence>
<organism evidence="2 3">
    <name type="scientific">Plasmodium vivax India VII</name>
    <dbReference type="NCBI Taxonomy" id="1077284"/>
    <lineage>
        <taxon>Eukaryota</taxon>
        <taxon>Sar</taxon>
        <taxon>Alveolata</taxon>
        <taxon>Apicomplexa</taxon>
        <taxon>Aconoidasida</taxon>
        <taxon>Haemosporida</taxon>
        <taxon>Plasmodiidae</taxon>
        <taxon>Plasmodium</taxon>
        <taxon>Plasmodium (Plasmodium)</taxon>
    </lineage>
</organism>
<evidence type="ECO:0008006" key="4">
    <source>
        <dbReference type="Google" id="ProtNLM"/>
    </source>
</evidence>
<accession>A0A0J9SIS9</accession>
<dbReference type="EMBL" id="KQ234157">
    <property type="protein sequence ID" value="KMZ82925.1"/>
    <property type="molecule type" value="Genomic_DNA"/>
</dbReference>
<evidence type="ECO:0000313" key="2">
    <source>
        <dbReference type="EMBL" id="KMZ82925.1"/>
    </source>
</evidence>
<evidence type="ECO:0000256" key="1">
    <source>
        <dbReference type="SAM" id="Phobius"/>
    </source>
</evidence>
<name>A0A0J9SIS9_PLAVI</name>
<sequence length="177" mass="20896">MEAESLYICDEYTEDITSELFSKIQSLIALYKSLTEILISEKKDACQRNKICVKLYEDYKDTCDLNTDHHLCNEVENFRRTYNHLMYKTYKCNEFEYLPSYQKHDVIYSITTSIVALSAISFVSFISYKFTPFGSWIRNRISGGNNLMNKIDKENREAQYASERQDTPYRVGYHSSR</sequence>
<keyword evidence="1" id="KW-0472">Membrane</keyword>
<dbReference type="Proteomes" id="UP000053562">
    <property type="component" value="Unassembled WGS sequence"/>
</dbReference>
<dbReference type="Pfam" id="PF05795">
    <property type="entry name" value="Plasmodium_Vir"/>
    <property type="match status" value="1"/>
</dbReference>
<keyword evidence="1" id="KW-1133">Transmembrane helix</keyword>
<gene>
    <name evidence="2" type="ORF">PVIIG_05671</name>
</gene>
<dbReference type="InterPro" id="IPR008780">
    <property type="entry name" value="Plasmodium_Vir"/>
</dbReference>
<keyword evidence="1" id="KW-0812">Transmembrane</keyword>
<reference evidence="2 3" key="1">
    <citation type="submission" date="2011-08" db="EMBL/GenBank/DDBJ databases">
        <title>The Genome Sequence of Plasmodium vivax India VII.</title>
        <authorList>
            <consortium name="The Broad Institute Genome Sequencing Platform"/>
            <consortium name="The Broad Institute Genome Sequencing Center for Infectious Disease"/>
            <person name="Neafsey D."/>
            <person name="Carlton J."/>
            <person name="Barnwell J."/>
            <person name="Collins W."/>
            <person name="Escalante A."/>
            <person name="Mullikin J."/>
            <person name="Saul A."/>
            <person name="Guigo R."/>
            <person name="Camara F."/>
            <person name="Young S.K."/>
            <person name="Zeng Q."/>
            <person name="Gargeya S."/>
            <person name="Fitzgerald M."/>
            <person name="Haas B."/>
            <person name="Abouelleil A."/>
            <person name="Alvarado L."/>
            <person name="Arachchi H.M."/>
            <person name="Berlin A."/>
            <person name="Brown A."/>
            <person name="Chapman S.B."/>
            <person name="Chen Z."/>
            <person name="Dunbar C."/>
            <person name="Freedman E."/>
            <person name="Gearin G."/>
            <person name="Gellesch M."/>
            <person name="Goldberg J."/>
            <person name="Griggs A."/>
            <person name="Gujja S."/>
            <person name="Heiman D."/>
            <person name="Howarth C."/>
            <person name="Larson L."/>
            <person name="Lui A."/>
            <person name="MacDonald P.J.P."/>
            <person name="Montmayeur A."/>
            <person name="Murphy C."/>
            <person name="Neiman D."/>
            <person name="Pearson M."/>
            <person name="Priest M."/>
            <person name="Roberts A."/>
            <person name="Saif S."/>
            <person name="Shea T."/>
            <person name="Shenoy N."/>
            <person name="Sisk P."/>
            <person name="Stolte C."/>
            <person name="Sykes S."/>
            <person name="Wortman J."/>
            <person name="Nusbaum C."/>
            <person name="Birren B."/>
        </authorList>
    </citation>
    <scope>NUCLEOTIDE SEQUENCE [LARGE SCALE GENOMIC DNA]</scope>
    <source>
        <strain evidence="2 3">India VII</strain>
    </source>
</reference>
<dbReference type="AlphaFoldDB" id="A0A0J9SIS9"/>
<proteinExistence type="predicted"/>